<dbReference type="EMBL" id="MCFI01000006">
    <property type="protein sequence ID" value="ORY84339.1"/>
    <property type="molecule type" value="Genomic_DNA"/>
</dbReference>
<feature type="compositionally biased region" description="Gly residues" evidence="4">
    <location>
        <begin position="512"/>
        <end position="550"/>
    </location>
</feature>
<dbReference type="AlphaFoldDB" id="A0A1Y2FK81"/>
<sequence length="560" mass="59345">MADYNDDDDLFKDLYGDEDEQKKEDSARPAAAVGGAAAAAAAASDATTAAAASDIAAQLQQQAAAAAGGYASNNTQDLAAQLSAAAAKASDPRASDPRMQQQLAAAMPQAAPVAFPGQQQQSAAQPGAMPGMPTPEQMQQLQQFQQFQAMQAAQQGLPAPPPLQPQQIMQMFNSGMAQQQQQQQPPQQQTTPQPAPTPEERPNVTLKDDGKMFIGGLNWETTDESLRKYFEQFGAVAECNVMRDGTTGRSRGFGFLTFADPNCVDSVVEKEHFLDGKIIDPKRAIPRDEQEKTAKMFVGGVPADCDEEEFKDFFKQFGRVIDATLMMDKDTGRPRGFGFITFDAESAVERCVNAHNLNIHGKGIEVKRATPKGGGRDRQGPGAQTGHYSAQNVFGGTGANAGAAPQQAAAYGGMSSAMMAQYYQRMQAWMQQMQAMGRGGGMAGGMMNPMMMQQMQQGQMQQPQQPSGAQGAWQQSYGGQQYGQHDDAQEDGHKPPTGPREPLPPPNAPSGPSGGARRGPRGSGGGGGGRSMSGGGSDGGRSGRGRGGYRGSTRFDPYSR</sequence>
<dbReference type="Gene3D" id="3.30.70.330">
    <property type="match status" value="2"/>
</dbReference>
<feature type="compositionally biased region" description="Low complexity" evidence="4">
    <location>
        <begin position="174"/>
        <end position="192"/>
    </location>
</feature>
<dbReference type="GO" id="GO:0006417">
    <property type="term" value="P:regulation of translation"/>
    <property type="evidence" value="ECO:0007669"/>
    <property type="project" value="TreeGrafter"/>
</dbReference>
<feature type="region of interest" description="Disordered" evidence="4">
    <location>
        <begin position="174"/>
        <end position="209"/>
    </location>
</feature>
<keyword evidence="7" id="KW-1185">Reference proteome</keyword>
<evidence type="ECO:0000256" key="1">
    <source>
        <dbReference type="ARBA" id="ARBA00022737"/>
    </source>
</evidence>
<dbReference type="RefSeq" id="XP_040726357.1">
    <property type="nucleotide sequence ID" value="XM_040869029.1"/>
</dbReference>
<dbReference type="PANTHER" id="PTHR48032">
    <property type="entry name" value="RNA-BINDING PROTEIN MUSASHI HOMOLOG RBP6"/>
    <property type="match status" value="1"/>
</dbReference>
<dbReference type="PANTHER" id="PTHR48032:SF6">
    <property type="entry name" value="RNA-BINDING (RRM_RBD_RNP MOTIFS) FAMILY PROTEIN"/>
    <property type="match status" value="1"/>
</dbReference>
<dbReference type="InterPro" id="IPR034156">
    <property type="entry name" value="Hrp1_RRM1"/>
</dbReference>
<dbReference type="GO" id="GO:0003729">
    <property type="term" value="F:mRNA binding"/>
    <property type="evidence" value="ECO:0007669"/>
    <property type="project" value="TreeGrafter"/>
</dbReference>
<dbReference type="STRING" id="56484.A0A1Y2FK81"/>
<feature type="region of interest" description="Disordered" evidence="4">
    <location>
        <begin position="1"/>
        <end position="30"/>
    </location>
</feature>
<keyword evidence="1" id="KW-0677">Repeat</keyword>
<gene>
    <name evidence="6" type="ORF">BCR37DRAFT_378358</name>
</gene>
<feature type="region of interest" description="Disordered" evidence="4">
    <location>
        <begin position="454"/>
        <end position="560"/>
    </location>
</feature>
<evidence type="ECO:0000259" key="5">
    <source>
        <dbReference type="PROSITE" id="PS50102"/>
    </source>
</evidence>
<feature type="compositionally biased region" description="Basic and acidic residues" evidence="4">
    <location>
        <begin position="11"/>
        <end position="27"/>
    </location>
</feature>
<dbReference type="FunFam" id="3.30.70.330:FF:000025">
    <property type="entry name" value="RNA-binding protein Musashi homolog 2 isoform X1"/>
    <property type="match status" value="1"/>
</dbReference>
<feature type="compositionally biased region" description="Pro residues" evidence="4">
    <location>
        <begin position="496"/>
        <end position="509"/>
    </location>
</feature>
<dbReference type="PROSITE" id="PS50102">
    <property type="entry name" value="RRM"/>
    <property type="match status" value="2"/>
</dbReference>
<feature type="domain" description="RRM" evidence="5">
    <location>
        <begin position="210"/>
        <end position="292"/>
    </location>
</feature>
<organism evidence="6 7">
    <name type="scientific">Protomyces lactucae-debilis</name>
    <dbReference type="NCBI Taxonomy" id="2754530"/>
    <lineage>
        <taxon>Eukaryota</taxon>
        <taxon>Fungi</taxon>
        <taxon>Dikarya</taxon>
        <taxon>Ascomycota</taxon>
        <taxon>Taphrinomycotina</taxon>
        <taxon>Taphrinomycetes</taxon>
        <taxon>Taphrinales</taxon>
        <taxon>Protomycetaceae</taxon>
        <taxon>Protomyces</taxon>
    </lineage>
</organism>
<feature type="domain" description="RRM" evidence="5">
    <location>
        <begin position="294"/>
        <end position="371"/>
    </location>
</feature>
<feature type="region of interest" description="Disordered" evidence="4">
    <location>
        <begin position="81"/>
        <end position="141"/>
    </location>
</feature>
<dbReference type="InterPro" id="IPR012677">
    <property type="entry name" value="Nucleotide-bd_a/b_plait_sf"/>
</dbReference>
<dbReference type="SMART" id="SM00360">
    <property type="entry name" value="RRM"/>
    <property type="match status" value="2"/>
</dbReference>
<comment type="caution">
    <text evidence="6">The sequence shown here is derived from an EMBL/GenBank/DDBJ whole genome shotgun (WGS) entry which is preliminary data.</text>
</comment>
<feature type="compositionally biased region" description="Basic and acidic residues" evidence="4">
    <location>
        <begin position="198"/>
        <end position="209"/>
    </location>
</feature>
<feature type="region of interest" description="Disordered" evidence="4">
    <location>
        <begin position="365"/>
        <end position="391"/>
    </location>
</feature>
<evidence type="ECO:0000256" key="4">
    <source>
        <dbReference type="SAM" id="MobiDB-lite"/>
    </source>
</evidence>
<reference evidence="6 7" key="1">
    <citation type="submission" date="2016-07" db="EMBL/GenBank/DDBJ databases">
        <title>Pervasive Adenine N6-methylation of Active Genes in Fungi.</title>
        <authorList>
            <consortium name="DOE Joint Genome Institute"/>
            <person name="Mondo S.J."/>
            <person name="Dannebaum R.O."/>
            <person name="Kuo R.C."/>
            <person name="Labutti K."/>
            <person name="Haridas S."/>
            <person name="Kuo A."/>
            <person name="Salamov A."/>
            <person name="Ahrendt S.R."/>
            <person name="Lipzen A."/>
            <person name="Sullivan W."/>
            <person name="Andreopoulos W.B."/>
            <person name="Clum A."/>
            <person name="Lindquist E."/>
            <person name="Daum C."/>
            <person name="Ramamoorthy G.K."/>
            <person name="Gryganskyi A."/>
            <person name="Culley D."/>
            <person name="Magnuson J.K."/>
            <person name="James T.Y."/>
            <person name="O'Malley M.A."/>
            <person name="Stajich J.E."/>
            <person name="Spatafora J.W."/>
            <person name="Visel A."/>
            <person name="Grigoriev I.V."/>
        </authorList>
    </citation>
    <scope>NUCLEOTIDE SEQUENCE [LARGE SCALE GENOMIC DNA]</scope>
    <source>
        <strain evidence="6 7">12-1054</strain>
    </source>
</reference>
<evidence type="ECO:0000313" key="6">
    <source>
        <dbReference type="EMBL" id="ORY84339.1"/>
    </source>
</evidence>
<evidence type="ECO:0000313" key="7">
    <source>
        <dbReference type="Proteomes" id="UP000193685"/>
    </source>
</evidence>
<dbReference type="OrthoDB" id="1875751at2759"/>
<dbReference type="Pfam" id="PF00076">
    <property type="entry name" value="RRM_1"/>
    <property type="match status" value="2"/>
</dbReference>
<feature type="compositionally biased region" description="Basic and acidic residues" evidence="4">
    <location>
        <begin position="484"/>
        <end position="494"/>
    </location>
</feature>
<dbReference type="SUPFAM" id="SSF54928">
    <property type="entry name" value="RNA-binding domain, RBD"/>
    <property type="match status" value="2"/>
</dbReference>
<dbReference type="InterPro" id="IPR035979">
    <property type="entry name" value="RBD_domain_sf"/>
</dbReference>
<dbReference type="CDD" id="cd12330">
    <property type="entry name" value="RRM2_Hrp1p"/>
    <property type="match status" value="1"/>
</dbReference>
<dbReference type="OMA" id="RVCQNKF"/>
<dbReference type="InterPro" id="IPR000504">
    <property type="entry name" value="RRM_dom"/>
</dbReference>
<dbReference type="GeneID" id="63785628"/>
<keyword evidence="2 3" id="KW-0694">RNA-binding</keyword>
<feature type="compositionally biased region" description="Low complexity" evidence="4">
    <location>
        <begin position="97"/>
        <end position="141"/>
    </location>
</feature>
<protein>
    <recommendedName>
        <fullName evidence="5">RRM domain-containing protein</fullName>
    </recommendedName>
</protein>
<dbReference type="CDD" id="cd12577">
    <property type="entry name" value="RRM1_Hrp1p"/>
    <property type="match status" value="1"/>
</dbReference>
<feature type="compositionally biased region" description="Acidic residues" evidence="4">
    <location>
        <begin position="1"/>
        <end position="10"/>
    </location>
</feature>
<feature type="compositionally biased region" description="Basic and acidic residues" evidence="4">
    <location>
        <begin position="365"/>
        <end position="379"/>
    </location>
</feature>
<dbReference type="Proteomes" id="UP000193685">
    <property type="component" value="Unassembled WGS sequence"/>
</dbReference>
<feature type="compositionally biased region" description="Low complexity" evidence="4">
    <location>
        <begin position="454"/>
        <end position="483"/>
    </location>
</feature>
<evidence type="ECO:0000256" key="2">
    <source>
        <dbReference type="ARBA" id="ARBA00022884"/>
    </source>
</evidence>
<name>A0A1Y2FK81_PROLT</name>
<evidence type="ECO:0000256" key="3">
    <source>
        <dbReference type="PROSITE-ProRule" id="PRU00176"/>
    </source>
</evidence>
<accession>A0A1Y2FK81</accession>
<proteinExistence type="predicted"/>